<accession>A0A7C1NMN0</accession>
<dbReference type="AlphaFoldDB" id="A0A7C1NMN0"/>
<comment type="caution">
    <text evidence="1">The sequence shown here is derived from an EMBL/GenBank/DDBJ whole genome shotgun (WGS) entry which is preliminary data.</text>
</comment>
<reference evidence="1" key="1">
    <citation type="journal article" date="2020" name="mSystems">
        <title>Genome- and Community-Level Interaction Insights into Carbon Utilization and Element Cycling Functions of Hydrothermarchaeota in Hydrothermal Sediment.</title>
        <authorList>
            <person name="Zhou Z."/>
            <person name="Liu Y."/>
            <person name="Xu W."/>
            <person name="Pan J."/>
            <person name="Luo Z.H."/>
            <person name="Li M."/>
        </authorList>
    </citation>
    <scope>NUCLEOTIDE SEQUENCE [LARGE SCALE GENOMIC DNA]</scope>
    <source>
        <strain evidence="1">HyVt-369</strain>
    </source>
</reference>
<gene>
    <name evidence="1" type="ORF">ENI13_02105</name>
</gene>
<organism evidence="1">
    <name type="scientific">candidate division CPR3 bacterium</name>
    <dbReference type="NCBI Taxonomy" id="2268181"/>
    <lineage>
        <taxon>Bacteria</taxon>
        <taxon>Bacteria division CPR3</taxon>
    </lineage>
</organism>
<dbReference type="EMBL" id="DRHL01000123">
    <property type="protein sequence ID" value="HEB13754.1"/>
    <property type="molecule type" value="Genomic_DNA"/>
</dbReference>
<evidence type="ECO:0000313" key="1">
    <source>
        <dbReference type="EMBL" id="HEB13754.1"/>
    </source>
</evidence>
<proteinExistence type="predicted"/>
<sequence>MRYIVEAKTKKQQGIIEEFLGKEKGMKVVDRYDPFERVSSDVRKMGEAMRRFKESDIDWSVFNFYLRGKGIPQQTINAVIGETEKFFKAMGFIK</sequence>
<dbReference type="Proteomes" id="UP000885695">
    <property type="component" value="Unassembled WGS sequence"/>
</dbReference>
<name>A0A7C1NMN0_UNCC3</name>
<protein>
    <submittedName>
        <fullName evidence="1">Uncharacterized protein</fullName>
    </submittedName>
</protein>